<dbReference type="GO" id="GO:0005524">
    <property type="term" value="F:ATP binding"/>
    <property type="evidence" value="ECO:0007669"/>
    <property type="project" value="UniProtKB-KW"/>
</dbReference>
<evidence type="ECO:0000313" key="6">
    <source>
        <dbReference type="Proteomes" id="UP001596026"/>
    </source>
</evidence>
<dbReference type="InterPro" id="IPR003439">
    <property type="entry name" value="ABC_transporter-like_ATP-bd"/>
</dbReference>
<dbReference type="PROSITE" id="PS00211">
    <property type="entry name" value="ABC_TRANSPORTER_1"/>
    <property type="match status" value="1"/>
</dbReference>
<reference evidence="6" key="1">
    <citation type="journal article" date="2019" name="Int. J. Syst. Evol. Microbiol.">
        <title>The Global Catalogue of Microorganisms (GCM) 10K type strain sequencing project: providing services to taxonomists for standard genome sequencing and annotation.</title>
        <authorList>
            <consortium name="The Broad Institute Genomics Platform"/>
            <consortium name="The Broad Institute Genome Sequencing Center for Infectious Disease"/>
            <person name="Wu L."/>
            <person name="Ma J."/>
        </authorList>
    </citation>
    <scope>NUCLEOTIDE SEQUENCE [LARGE SCALE GENOMIC DNA]</scope>
    <source>
        <strain evidence="6">CGMCC 1.19061</strain>
    </source>
</reference>
<feature type="domain" description="ABC transporter" evidence="4">
    <location>
        <begin position="3"/>
        <end position="217"/>
    </location>
</feature>
<dbReference type="Gene3D" id="3.40.50.300">
    <property type="entry name" value="P-loop containing nucleotide triphosphate hydrolases"/>
    <property type="match status" value="1"/>
</dbReference>
<comment type="caution">
    <text evidence="5">The sequence shown here is derived from an EMBL/GenBank/DDBJ whole genome shotgun (WGS) entry which is preliminary data.</text>
</comment>
<dbReference type="InterPro" id="IPR027417">
    <property type="entry name" value="P-loop_NTPase"/>
</dbReference>
<evidence type="ECO:0000313" key="5">
    <source>
        <dbReference type="EMBL" id="MFC4710350.1"/>
    </source>
</evidence>
<sequence length="218" mass="24198">MKIIIDDVSKNIKKLPIITNVSLHLESGKIYGLRGKNGAGKTMLLRLICGLVLPTSGKITIDNLELGKDLSFPDSLGILIENPGLITNYSGIKNLMTLASIKDEIDQHTIIDLMNYFDLDPNDNKKVKNYSLGMKQKIGIISAVMENPKIILLDEPLNGLDEESTQKVLDLLTNRKEKGALIIVASHDKEELDFLADEIIEMKTGKVLRQYGVDKNAR</sequence>
<keyword evidence="6" id="KW-1185">Reference proteome</keyword>
<keyword evidence="1" id="KW-0813">Transport</keyword>
<evidence type="ECO:0000256" key="3">
    <source>
        <dbReference type="ARBA" id="ARBA00022840"/>
    </source>
</evidence>
<evidence type="ECO:0000256" key="2">
    <source>
        <dbReference type="ARBA" id="ARBA00022741"/>
    </source>
</evidence>
<dbReference type="SMART" id="SM00382">
    <property type="entry name" value="AAA"/>
    <property type="match status" value="1"/>
</dbReference>
<keyword evidence="2" id="KW-0547">Nucleotide-binding</keyword>
<dbReference type="PANTHER" id="PTHR42939">
    <property type="entry name" value="ABC TRANSPORTER ATP-BINDING PROTEIN ALBC-RELATED"/>
    <property type="match status" value="1"/>
</dbReference>
<evidence type="ECO:0000256" key="1">
    <source>
        <dbReference type="ARBA" id="ARBA00022448"/>
    </source>
</evidence>
<dbReference type="CDD" id="cd03230">
    <property type="entry name" value="ABC_DR_subfamily_A"/>
    <property type="match status" value="1"/>
</dbReference>
<proteinExistence type="predicted"/>
<dbReference type="RefSeq" id="WP_379965169.1">
    <property type="nucleotide sequence ID" value="NZ_JBHSGT010000043.1"/>
</dbReference>
<gene>
    <name evidence="5" type="ORF">ACFO3L_06925</name>
</gene>
<dbReference type="PANTHER" id="PTHR42939:SF1">
    <property type="entry name" value="ABC TRANSPORTER ATP-BINDING PROTEIN ALBC-RELATED"/>
    <property type="match status" value="1"/>
</dbReference>
<dbReference type="InterPro" id="IPR017871">
    <property type="entry name" value="ABC_transporter-like_CS"/>
</dbReference>
<dbReference type="SUPFAM" id="SSF52540">
    <property type="entry name" value="P-loop containing nucleoside triphosphate hydrolases"/>
    <property type="match status" value="1"/>
</dbReference>
<accession>A0ABV9M471</accession>
<keyword evidence="3 5" id="KW-0067">ATP-binding</keyword>
<dbReference type="EMBL" id="JBHSGT010000043">
    <property type="protein sequence ID" value="MFC4710350.1"/>
    <property type="molecule type" value="Genomic_DNA"/>
</dbReference>
<dbReference type="InterPro" id="IPR003593">
    <property type="entry name" value="AAA+_ATPase"/>
</dbReference>
<dbReference type="PROSITE" id="PS50893">
    <property type="entry name" value="ABC_TRANSPORTER_2"/>
    <property type="match status" value="1"/>
</dbReference>
<organism evidence="5 6">
    <name type="scientific">Enterococcus eurekensis</name>
    <dbReference type="NCBI Taxonomy" id="1159753"/>
    <lineage>
        <taxon>Bacteria</taxon>
        <taxon>Bacillati</taxon>
        <taxon>Bacillota</taxon>
        <taxon>Bacilli</taxon>
        <taxon>Lactobacillales</taxon>
        <taxon>Enterococcaceae</taxon>
        <taxon>Enterococcus</taxon>
    </lineage>
</organism>
<dbReference type="InterPro" id="IPR051782">
    <property type="entry name" value="ABC_Transporter_VariousFunc"/>
</dbReference>
<dbReference type="Pfam" id="PF00005">
    <property type="entry name" value="ABC_tran"/>
    <property type="match status" value="1"/>
</dbReference>
<dbReference type="Proteomes" id="UP001596026">
    <property type="component" value="Unassembled WGS sequence"/>
</dbReference>
<evidence type="ECO:0000259" key="4">
    <source>
        <dbReference type="PROSITE" id="PS50893"/>
    </source>
</evidence>
<protein>
    <submittedName>
        <fullName evidence="5">ABC transporter ATP-binding protein</fullName>
    </submittedName>
</protein>
<name>A0ABV9M471_9ENTE</name>